<evidence type="ECO:0000313" key="1">
    <source>
        <dbReference type="EMBL" id="SAY44365.1"/>
    </source>
</evidence>
<gene>
    <name evidence="1" type="ORF">PWN146_03075</name>
</gene>
<sequence>MIGSSSLVTLAKKLKCDINWLLNEDVGERQIVDNNNNNDEGTPSIIQFNPFPSESNEADKPLEDAVDFLGRLYRELDKQRRIELLRHAVSMWRESVNETLAKYEKNNDS</sequence>
<accession>A0A1C3HH65</accession>
<name>A0A1C3HH65_SERMA</name>
<dbReference type="EMBL" id="LT575490">
    <property type="protein sequence ID" value="SAY44365.1"/>
    <property type="molecule type" value="Genomic_DNA"/>
</dbReference>
<protein>
    <submittedName>
        <fullName evidence="1">Uncharacterized protein</fullName>
    </submittedName>
</protein>
<reference evidence="1" key="1">
    <citation type="submission" date="2016-05" db="EMBL/GenBank/DDBJ databases">
        <authorList>
            <person name="Cock P.J.A."/>
            <person name="Cock P.J.A."/>
        </authorList>
    </citation>
    <scope>NUCLEOTIDE SEQUENCE</scope>
    <source>
        <strain evidence="1">PWN146_assembly</strain>
    </source>
</reference>
<organism evidence="1">
    <name type="scientific">Serratia marcescens</name>
    <dbReference type="NCBI Taxonomy" id="615"/>
    <lineage>
        <taxon>Bacteria</taxon>
        <taxon>Pseudomonadati</taxon>
        <taxon>Pseudomonadota</taxon>
        <taxon>Gammaproteobacteria</taxon>
        <taxon>Enterobacterales</taxon>
        <taxon>Yersiniaceae</taxon>
        <taxon>Serratia</taxon>
    </lineage>
</organism>
<dbReference type="AlphaFoldDB" id="A0A1C3HH65"/>
<proteinExistence type="predicted"/>